<dbReference type="KEGG" id="bsen:DP114_26190"/>
<name>A0A856MN51_9CYAN</name>
<evidence type="ECO:0000313" key="1">
    <source>
        <dbReference type="EMBL" id="QDL10931.1"/>
    </source>
</evidence>
<keyword evidence="2" id="KW-1185">Reference proteome</keyword>
<evidence type="ECO:0000313" key="2">
    <source>
        <dbReference type="Proteomes" id="UP000503129"/>
    </source>
</evidence>
<dbReference type="RefSeq" id="WP_169264537.1">
    <property type="nucleotide sequence ID" value="NZ_CAWOXK010000001.1"/>
</dbReference>
<dbReference type="Proteomes" id="UP000503129">
    <property type="component" value="Chromosome"/>
</dbReference>
<sequence>MHNAISFLSEKDVYKFSLLIEALERISKNHSSRITTKILNEVEKYLNRCLTDLNTDDSEYLEEEPVEWLQKSYKWLQRRFDIHTKINSLNLNRKKELLALGYFLQGELSTQEEFEYIRKVLRSYLTRIEQFRNSPPSE</sequence>
<dbReference type="EMBL" id="CP030118">
    <property type="protein sequence ID" value="QDL10931.1"/>
    <property type="molecule type" value="Genomic_DNA"/>
</dbReference>
<gene>
    <name evidence="1" type="ORF">DP114_26190</name>
</gene>
<reference evidence="1 2" key="1">
    <citation type="submission" date="2018-06" db="EMBL/GenBank/DDBJ databases">
        <title>Comparative genomics of Brasilonema spp. strains.</title>
        <authorList>
            <person name="Alvarenga D.O."/>
            <person name="Fiore M.F."/>
            <person name="Varani A.M."/>
        </authorList>
    </citation>
    <scope>NUCLEOTIDE SEQUENCE [LARGE SCALE GENOMIC DNA]</scope>
    <source>
        <strain evidence="1 2">CENA114</strain>
    </source>
</reference>
<dbReference type="AlphaFoldDB" id="A0A856MN51"/>
<protein>
    <submittedName>
        <fullName evidence="1">Uncharacterized protein</fullName>
    </submittedName>
</protein>
<organism evidence="1 2">
    <name type="scientific">Brasilonema sennae CENA114</name>
    <dbReference type="NCBI Taxonomy" id="415709"/>
    <lineage>
        <taxon>Bacteria</taxon>
        <taxon>Bacillati</taxon>
        <taxon>Cyanobacteriota</taxon>
        <taxon>Cyanophyceae</taxon>
        <taxon>Nostocales</taxon>
        <taxon>Scytonemataceae</taxon>
        <taxon>Brasilonema</taxon>
        <taxon>Bromeliae group (in: Brasilonema)</taxon>
    </lineage>
</organism>
<accession>A0A856MN51</accession>
<proteinExistence type="predicted"/>